<keyword evidence="1" id="KW-0175">Coiled coil</keyword>
<protein>
    <recommendedName>
        <fullName evidence="3">Potassium channel tetramerisation-type BTB domain-containing protein</fullName>
    </recommendedName>
</protein>
<gene>
    <name evidence="2" type="ORF">PBAH0796_LOCUS9708</name>
</gene>
<organism evidence="2">
    <name type="scientific">Pyrodinium bahamense</name>
    <dbReference type="NCBI Taxonomy" id="73915"/>
    <lineage>
        <taxon>Eukaryota</taxon>
        <taxon>Sar</taxon>
        <taxon>Alveolata</taxon>
        <taxon>Dinophyceae</taxon>
        <taxon>Gonyaulacales</taxon>
        <taxon>Pyrocystaceae</taxon>
        <taxon>Pyrodinium</taxon>
    </lineage>
</organism>
<dbReference type="PANTHER" id="PTHR14499">
    <property type="entry name" value="POTASSIUM CHANNEL TETRAMERIZATION DOMAIN-CONTAINING"/>
    <property type="match status" value="1"/>
</dbReference>
<evidence type="ECO:0000313" key="2">
    <source>
        <dbReference type="EMBL" id="CAD8354341.1"/>
    </source>
</evidence>
<name>A0A7S0A742_9DINO</name>
<dbReference type="AlphaFoldDB" id="A0A7S0A742"/>
<dbReference type="InterPro" id="IPR011333">
    <property type="entry name" value="SKP1/BTB/POZ_sf"/>
</dbReference>
<sequence length="385" mass="41920">MASAARVPEQVAGLISLAIDTTVLPLLRRPLQEALQTIVSATVEQIEASLCEDFAKQQAELDSMKAKLKAQQADLEAQEHAAKQEALAVIEELEEEKRRMAADSSAGDVLKLNIGGEKTVSVQRGTLCAVEGSMLASCFSGRWDSSLPRDQEGAYHLDFDPDIVMPLLTFLRAKRIEDPSKPAVMVPPKDRCEEFARMLRYYGMQEFTHTVAEFRFGAHDECTASKATVWLSENGRTARRSSFPFWLGAYGDVVVTPGNLLQPLTFKFRIESFGQDPGGGCGPCMGFAISSQHAGRGMAIFKTTGKWLYRARDGALLADSQAYVARERAPSANEGDEVALTIVPNATVALTINGVAVGAAFQNLDTPVRPIVLMDTKDAQVRIVH</sequence>
<dbReference type="SUPFAM" id="SSF54695">
    <property type="entry name" value="POZ domain"/>
    <property type="match status" value="1"/>
</dbReference>
<accession>A0A7S0A742</accession>
<dbReference type="EMBL" id="HBEG01016165">
    <property type="protein sequence ID" value="CAD8354341.1"/>
    <property type="molecule type" value="Transcribed_RNA"/>
</dbReference>
<proteinExistence type="predicted"/>
<dbReference type="Gene3D" id="2.60.120.920">
    <property type="match status" value="1"/>
</dbReference>
<dbReference type="InterPro" id="IPR043136">
    <property type="entry name" value="B30.2/SPRY_sf"/>
</dbReference>
<evidence type="ECO:0008006" key="3">
    <source>
        <dbReference type="Google" id="ProtNLM"/>
    </source>
</evidence>
<evidence type="ECO:0000256" key="1">
    <source>
        <dbReference type="SAM" id="Coils"/>
    </source>
</evidence>
<dbReference type="Gene3D" id="3.30.710.10">
    <property type="entry name" value="Potassium Channel Kv1.1, Chain A"/>
    <property type="match status" value="1"/>
</dbReference>
<feature type="coiled-coil region" evidence="1">
    <location>
        <begin position="54"/>
        <end position="103"/>
    </location>
</feature>
<dbReference type="PANTHER" id="PTHR14499:SF136">
    <property type="entry name" value="GH08630P"/>
    <property type="match status" value="1"/>
</dbReference>
<reference evidence="2" key="1">
    <citation type="submission" date="2021-01" db="EMBL/GenBank/DDBJ databases">
        <authorList>
            <person name="Corre E."/>
            <person name="Pelletier E."/>
            <person name="Niang G."/>
            <person name="Scheremetjew M."/>
            <person name="Finn R."/>
            <person name="Kale V."/>
            <person name="Holt S."/>
            <person name="Cochrane G."/>
            <person name="Meng A."/>
            <person name="Brown T."/>
            <person name="Cohen L."/>
        </authorList>
    </citation>
    <scope>NUCLEOTIDE SEQUENCE</scope>
    <source>
        <strain evidence="2">Pbaha01</strain>
    </source>
</reference>